<evidence type="ECO:0000256" key="9">
    <source>
        <dbReference type="ARBA" id="ARBA00023235"/>
    </source>
</evidence>
<dbReference type="Pfam" id="PF01396">
    <property type="entry name" value="Zn_ribbon_Top1"/>
    <property type="match status" value="2"/>
</dbReference>
<dbReference type="PRINTS" id="PR00417">
    <property type="entry name" value="PRTPISMRASEI"/>
</dbReference>
<dbReference type="Gene3D" id="3.40.50.140">
    <property type="match status" value="1"/>
</dbReference>
<feature type="region of interest" description="Disordered" evidence="11">
    <location>
        <begin position="597"/>
        <end position="616"/>
    </location>
</feature>
<feature type="active site" description="O-(5'-phospho-DNA)-tyrosine intermediate" evidence="10">
    <location>
        <position position="286"/>
    </location>
</feature>
<feature type="site" description="Interaction with DNA" evidence="10">
    <location>
        <position position="32"/>
    </location>
</feature>
<protein>
    <recommendedName>
        <fullName evidence="10">DNA topoisomerase 1</fullName>
        <ecNumber evidence="10">5.6.2.1</ecNumber>
    </recommendedName>
    <alternativeName>
        <fullName evidence="10">DNA topoisomerase I</fullName>
    </alternativeName>
</protein>
<dbReference type="Gene3D" id="1.10.290.10">
    <property type="entry name" value="Topoisomerase I, domain 4"/>
    <property type="match status" value="1"/>
</dbReference>
<reference evidence="15" key="1">
    <citation type="journal article" date="2019" name="Int. J. Syst. Evol. Microbiol.">
        <title>The Global Catalogue of Microorganisms (GCM) 10K type strain sequencing project: providing services to taxonomists for standard genome sequencing and annotation.</title>
        <authorList>
            <consortium name="The Broad Institute Genomics Platform"/>
            <consortium name="The Broad Institute Genome Sequencing Center for Infectious Disease"/>
            <person name="Wu L."/>
            <person name="Ma J."/>
        </authorList>
    </citation>
    <scope>NUCLEOTIDE SEQUENCE [LARGE SCALE GENOMIC DNA]</scope>
    <source>
        <strain evidence="15">NBRC 102122</strain>
    </source>
</reference>
<keyword evidence="8 10" id="KW-0238">DNA-binding</keyword>
<dbReference type="EC" id="5.6.2.1" evidence="10"/>
<keyword evidence="15" id="KW-1185">Reference proteome</keyword>
<evidence type="ECO:0000256" key="11">
    <source>
        <dbReference type="SAM" id="MobiDB-lite"/>
    </source>
</evidence>
<feature type="site" description="Interaction with DNA" evidence="10">
    <location>
        <position position="144"/>
    </location>
</feature>
<dbReference type="InterPro" id="IPR013826">
    <property type="entry name" value="Topo_IA_cen_sub3"/>
</dbReference>
<evidence type="ECO:0000313" key="14">
    <source>
        <dbReference type="EMBL" id="GLR55187.1"/>
    </source>
</evidence>
<dbReference type="EMBL" id="BSOP01000071">
    <property type="protein sequence ID" value="GLR55187.1"/>
    <property type="molecule type" value="Genomic_DNA"/>
</dbReference>
<dbReference type="SMART" id="SM00437">
    <property type="entry name" value="TOP1Ac"/>
    <property type="match status" value="1"/>
</dbReference>
<keyword evidence="6" id="KW-0460">Magnesium</keyword>
<dbReference type="Gene3D" id="2.70.20.10">
    <property type="entry name" value="Topoisomerase I, domain 3"/>
    <property type="match status" value="1"/>
</dbReference>
<evidence type="ECO:0000256" key="10">
    <source>
        <dbReference type="HAMAP-Rule" id="MF_00952"/>
    </source>
</evidence>
<dbReference type="Proteomes" id="UP001156702">
    <property type="component" value="Unassembled WGS sequence"/>
</dbReference>
<evidence type="ECO:0000259" key="13">
    <source>
        <dbReference type="PROSITE" id="PS52039"/>
    </source>
</evidence>
<feature type="site" description="Interaction with DNA" evidence="10">
    <location>
        <position position="139"/>
    </location>
</feature>
<feature type="domain" description="Toprim" evidence="12">
    <location>
        <begin position="2"/>
        <end position="111"/>
    </location>
</feature>
<comment type="subunit">
    <text evidence="10">Monomer.</text>
</comment>
<dbReference type="InterPro" id="IPR034149">
    <property type="entry name" value="TOPRIM_TopoI"/>
</dbReference>
<keyword evidence="5" id="KW-0862">Zinc</keyword>
<dbReference type="PROSITE" id="PS00396">
    <property type="entry name" value="TOPO_IA_1"/>
    <property type="match status" value="1"/>
</dbReference>
<dbReference type="Pfam" id="PF01131">
    <property type="entry name" value="Topoisom_bac"/>
    <property type="match status" value="1"/>
</dbReference>
<dbReference type="RefSeq" id="WP_245082911.1">
    <property type="nucleotide sequence ID" value="NZ_BSOP01000071.1"/>
</dbReference>
<dbReference type="InterPro" id="IPR006171">
    <property type="entry name" value="TOPRIM_dom"/>
</dbReference>
<comment type="function">
    <text evidence="10">Releases the supercoiling and torsional tension of DNA, which is introduced during the DNA replication and transcription, by transiently cleaving and rejoining one strand of the DNA duplex. Introduces a single-strand break via transesterification at a target site in duplex DNA. The scissile phosphodiester is attacked by the catalytic tyrosine of the enzyme, resulting in the formation of a DNA-(5'-phosphotyrosyl)-enzyme intermediate and the expulsion of a 3'-OH DNA strand. The free DNA strand then undergoes passage around the unbroken strand, thus removing DNA supercoils. Finally, in the religation step, the DNA 3'-OH attacks the covalent intermediate to expel the active-site tyrosine and restore the DNA phosphodiester backbone.</text>
</comment>
<dbReference type="Gene3D" id="3.30.65.10">
    <property type="entry name" value="Bacterial Topoisomerase I, domain 1"/>
    <property type="match status" value="2"/>
</dbReference>
<dbReference type="InterPro" id="IPR013498">
    <property type="entry name" value="Topo_IA_Znf"/>
</dbReference>
<feature type="domain" description="Topo IA-type catalytic" evidence="13">
    <location>
        <begin position="125"/>
        <end position="550"/>
    </location>
</feature>
<sequence length="672" mass="72674">MTTLVIVESPGKVKKLSALLGASYKVMASVGHVRDLPQRELGIQPPDFKPAYEPTERGKGVLSKLRQGVTDADRVLLATDPDREGEAIAWHLADALKLQKPERVTFTAITKEQVLAAVASPRPIDMERVRAQEARRVLDRIVGYRVSPALSERSGQNLSAGRVQSPAVRLVVDREREIAAFKVTEHYGAELVFNNGDGTSWKAAWDTKPHLAEGQQYLLDDALAQIVAGVREVTVATFADSEKGRAPAAPFTTSTLQQAAGQRLKFKPKKTMELAQRLYEQGVITYHRTDAPNMDLAGMDDIAAYAQGAGLPLAEKPRRWKAKEGAQEGHEAIRPTHAGDLEAGETTDEQALYRLIWQRAVASQLADAMYAVRTVTLAGEIPGDTQGVAVTFLANGRTLQSQGWLAVYADDAADDDEESASSNPIPHLAEGAALTAAEGRLLTKCTKPPTRFTEATLVKELERLGIGRPSTYAAILDNITSRAYVTEGAKGYLIPSPIGESIRDALVGRFGFADLDYTRELENQLDLIAEAKADYHMVVSSAWSGLDGELAALDAVEFVPANPCPECGKALRRIKGSYGFFWSCTGYPDCKTSLPDAKGKPGERKAPPALSGIPCPKCGKDLARRQGVSKPKKRGLKGRPYDFYSCTGFPKCDAKYDTGADGKPAFPPEGSA</sequence>
<evidence type="ECO:0000313" key="15">
    <source>
        <dbReference type="Proteomes" id="UP001156702"/>
    </source>
</evidence>
<keyword evidence="7 10" id="KW-0799">Topoisomerase</keyword>
<dbReference type="CDD" id="cd03363">
    <property type="entry name" value="TOPRIM_TopoIA_TopoI"/>
    <property type="match status" value="1"/>
</dbReference>
<evidence type="ECO:0000259" key="12">
    <source>
        <dbReference type="PROSITE" id="PS50880"/>
    </source>
</evidence>
<feature type="compositionally biased region" description="Basic and acidic residues" evidence="11">
    <location>
        <begin position="597"/>
        <end position="606"/>
    </location>
</feature>
<dbReference type="PANTHER" id="PTHR42785:SF1">
    <property type="entry name" value="DNA TOPOISOMERASE"/>
    <property type="match status" value="1"/>
</dbReference>
<keyword evidence="3" id="KW-0479">Metal-binding</keyword>
<dbReference type="InterPro" id="IPR028612">
    <property type="entry name" value="Topoisom_1_IA"/>
</dbReference>
<dbReference type="InterPro" id="IPR003601">
    <property type="entry name" value="Topo_IA_2"/>
</dbReference>
<dbReference type="InterPro" id="IPR013825">
    <property type="entry name" value="Topo_IA_cen_sub2"/>
</dbReference>
<dbReference type="PANTHER" id="PTHR42785">
    <property type="entry name" value="DNA TOPOISOMERASE, TYPE IA, CORE"/>
    <property type="match status" value="1"/>
</dbReference>
<feature type="region of interest" description="Interaction with DNA" evidence="10">
    <location>
        <begin position="159"/>
        <end position="164"/>
    </location>
</feature>
<dbReference type="InterPro" id="IPR005733">
    <property type="entry name" value="TopoI_bac-type"/>
</dbReference>
<dbReference type="InterPro" id="IPR013824">
    <property type="entry name" value="Topo_IA_cen_sub1"/>
</dbReference>
<dbReference type="InterPro" id="IPR013497">
    <property type="entry name" value="Topo_IA_cen"/>
</dbReference>
<evidence type="ECO:0000256" key="5">
    <source>
        <dbReference type="ARBA" id="ARBA00022833"/>
    </source>
</evidence>
<organism evidence="14 15">
    <name type="scientific">Shinella yambaruensis</name>
    <dbReference type="NCBI Taxonomy" id="415996"/>
    <lineage>
        <taxon>Bacteria</taxon>
        <taxon>Pseudomonadati</taxon>
        <taxon>Pseudomonadota</taxon>
        <taxon>Alphaproteobacteria</taxon>
        <taxon>Hyphomicrobiales</taxon>
        <taxon>Rhizobiaceae</taxon>
        <taxon>Shinella</taxon>
    </lineage>
</organism>
<comment type="caution">
    <text evidence="10">Lacks conserved residue(s) required for the propagation of feature annotation.</text>
</comment>
<keyword evidence="9 10" id="KW-0413">Isomerase</keyword>
<dbReference type="InterPro" id="IPR023405">
    <property type="entry name" value="Topo_IA_core_domain"/>
</dbReference>
<evidence type="ECO:0000256" key="1">
    <source>
        <dbReference type="ARBA" id="ARBA00000213"/>
    </source>
</evidence>
<dbReference type="CDD" id="cd00186">
    <property type="entry name" value="TOP1Ac"/>
    <property type="match status" value="1"/>
</dbReference>
<accession>A0ABQ5ZTX7</accession>
<dbReference type="Gene3D" id="1.10.460.10">
    <property type="entry name" value="Topoisomerase I, domain 2"/>
    <property type="match status" value="1"/>
</dbReference>
<name>A0ABQ5ZTX7_9HYPH</name>
<dbReference type="SMART" id="SM00493">
    <property type="entry name" value="TOPRIM"/>
    <property type="match status" value="1"/>
</dbReference>
<evidence type="ECO:0000256" key="6">
    <source>
        <dbReference type="ARBA" id="ARBA00022842"/>
    </source>
</evidence>
<dbReference type="PROSITE" id="PS50880">
    <property type="entry name" value="TOPRIM"/>
    <property type="match status" value="1"/>
</dbReference>
<feature type="site" description="Interaction with DNA" evidence="10">
    <location>
        <position position="135"/>
    </location>
</feature>
<dbReference type="InterPro" id="IPR003602">
    <property type="entry name" value="Topo_IA_DNA-bd_dom"/>
</dbReference>
<dbReference type="InterPro" id="IPR000380">
    <property type="entry name" value="Topo_IA"/>
</dbReference>
<evidence type="ECO:0000256" key="4">
    <source>
        <dbReference type="ARBA" id="ARBA00022771"/>
    </source>
</evidence>
<dbReference type="SMART" id="SM00436">
    <property type="entry name" value="TOP1Bc"/>
    <property type="match status" value="1"/>
</dbReference>
<dbReference type="PROSITE" id="PS52039">
    <property type="entry name" value="TOPO_IA_2"/>
    <property type="match status" value="1"/>
</dbReference>
<evidence type="ECO:0000256" key="7">
    <source>
        <dbReference type="ARBA" id="ARBA00023029"/>
    </source>
</evidence>
<comment type="catalytic activity">
    <reaction evidence="1 10">
        <text>ATP-independent breakage of single-stranded DNA, followed by passage and rejoining.</text>
        <dbReference type="EC" id="5.6.2.1"/>
    </reaction>
</comment>
<dbReference type="InterPro" id="IPR023406">
    <property type="entry name" value="Topo_IA_AS"/>
</dbReference>
<evidence type="ECO:0000256" key="2">
    <source>
        <dbReference type="ARBA" id="ARBA00009446"/>
    </source>
</evidence>
<evidence type="ECO:0000256" key="3">
    <source>
        <dbReference type="ARBA" id="ARBA00022723"/>
    </source>
</evidence>
<comment type="caution">
    <text evidence="14">The sequence shown here is derived from an EMBL/GenBank/DDBJ whole genome shotgun (WGS) entry which is preliminary data.</text>
</comment>
<dbReference type="NCBIfam" id="TIGR01051">
    <property type="entry name" value="topA_bact"/>
    <property type="match status" value="1"/>
</dbReference>
<dbReference type="Pfam" id="PF01751">
    <property type="entry name" value="Toprim"/>
    <property type="match status" value="1"/>
</dbReference>
<comment type="similarity">
    <text evidence="2 10">Belongs to the type IA topoisomerase family.</text>
</comment>
<feature type="site" description="Interaction with DNA" evidence="10">
    <location>
        <position position="482"/>
    </location>
</feature>
<evidence type="ECO:0000256" key="8">
    <source>
        <dbReference type="ARBA" id="ARBA00023125"/>
    </source>
</evidence>
<dbReference type="SUPFAM" id="SSF56712">
    <property type="entry name" value="Prokaryotic type I DNA topoisomerase"/>
    <property type="match status" value="1"/>
</dbReference>
<keyword evidence="4" id="KW-0863">Zinc-finger</keyword>
<proteinExistence type="inferred from homology"/>
<gene>
    <name evidence="14" type="primary">topA_2</name>
    <name evidence="10" type="synonym">topA</name>
    <name evidence="14" type="ORF">GCM10007923_64090</name>
</gene>
<feature type="site" description="Interaction with DNA" evidence="10">
    <location>
        <position position="136"/>
    </location>
</feature>
<feature type="site" description="Interaction with DNA" evidence="10">
    <location>
        <position position="288"/>
    </location>
</feature>
<dbReference type="SUPFAM" id="SSF57783">
    <property type="entry name" value="Zinc beta-ribbon"/>
    <property type="match status" value="1"/>
</dbReference>
<dbReference type="HAMAP" id="MF_00952">
    <property type="entry name" value="Topoisom_1_prok"/>
    <property type="match status" value="1"/>
</dbReference>